<dbReference type="Proteomes" id="UP001139493">
    <property type="component" value="Unassembled WGS sequence"/>
</dbReference>
<evidence type="ECO:0000256" key="3">
    <source>
        <dbReference type="ARBA" id="ARBA00023159"/>
    </source>
</evidence>
<feature type="domain" description="HTH araC/xylS-type" evidence="6">
    <location>
        <begin position="210"/>
        <end position="308"/>
    </location>
</feature>
<evidence type="ECO:0000313" key="7">
    <source>
        <dbReference type="EMBL" id="MCP2265107.1"/>
    </source>
</evidence>
<evidence type="ECO:0000313" key="8">
    <source>
        <dbReference type="Proteomes" id="UP001139493"/>
    </source>
</evidence>
<dbReference type="InterPro" id="IPR018062">
    <property type="entry name" value="HTH_AraC-typ_CS"/>
</dbReference>
<dbReference type="AlphaFoldDB" id="A0A9X2G4C4"/>
<comment type="caution">
    <text evidence="7">The sequence shown here is derived from an EMBL/GenBank/DDBJ whole genome shotgun (WGS) entry which is preliminary data.</text>
</comment>
<dbReference type="InterPro" id="IPR014710">
    <property type="entry name" value="RmlC-like_jellyroll"/>
</dbReference>
<protein>
    <submittedName>
        <fullName evidence="7">AraC-type DNA-binding protein</fullName>
    </submittedName>
</protein>
<keyword evidence="8" id="KW-1185">Reference proteome</keyword>
<dbReference type="PROSITE" id="PS01124">
    <property type="entry name" value="HTH_ARAC_FAMILY_2"/>
    <property type="match status" value="1"/>
</dbReference>
<name>A0A9X2G4C4_9MICO</name>
<evidence type="ECO:0000256" key="4">
    <source>
        <dbReference type="ARBA" id="ARBA00023163"/>
    </source>
</evidence>
<organism evidence="7 8">
    <name type="scientific">Promicromonospora thailandica</name>
    <dbReference type="NCBI Taxonomy" id="765201"/>
    <lineage>
        <taxon>Bacteria</taxon>
        <taxon>Bacillati</taxon>
        <taxon>Actinomycetota</taxon>
        <taxon>Actinomycetes</taxon>
        <taxon>Micrococcales</taxon>
        <taxon>Promicromonosporaceae</taxon>
        <taxon>Promicromonospora</taxon>
    </lineage>
</organism>
<dbReference type="GO" id="GO:0003700">
    <property type="term" value="F:DNA-binding transcription factor activity"/>
    <property type="evidence" value="ECO:0007669"/>
    <property type="project" value="InterPro"/>
</dbReference>
<dbReference type="Gene3D" id="1.10.10.60">
    <property type="entry name" value="Homeodomain-like"/>
    <property type="match status" value="1"/>
</dbReference>
<dbReference type="PROSITE" id="PS00041">
    <property type="entry name" value="HTH_ARAC_FAMILY_1"/>
    <property type="match status" value="1"/>
</dbReference>
<evidence type="ECO:0000256" key="1">
    <source>
        <dbReference type="ARBA" id="ARBA00023015"/>
    </source>
</evidence>
<dbReference type="Pfam" id="PF12833">
    <property type="entry name" value="HTH_18"/>
    <property type="match status" value="1"/>
</dbReference>
<evidence type="ECO:0000256" key="2">
    <source>
        <dbReference type="ARBA" id="ARBA00023125"/>
    </source>
</evidence>
<keyword evidence="3" id="KW-0010">Activator</keyword>
<accession>A0A9X2G4C4</accession>
<dbReference type="SMART" id="SM00342">
    <property type="entry name" value="HTH_ARAC"/>
    <property type="match status" value="1"/>
</dbReference>
<dbReference type="InterPro" id="IPR050204">
    <property type="entry name" value="AraC_XylS_family_regulators"/>
</dbReference>
<evidence type="ECO:0000256" key="5">
    <source>
        <dbReference type="SAM" id="MobiDB-lite"/>
    </source>
</evidence>
<keyword evidence="1" id="KW-0805">Transcription regulation</keyword>
<dbReference type="EMBL" id="JAMTCS010000007">
    <property type="protein sequence ID" value="MCP2265107.1"/>
    <property type="molecule type" value="Genomic_DNA"/>
</dbReference>
<dbReference type="InterPro" id="IPR003313">
    <property type="entry name" value="AraC-bd"/>
</dbReference>
<dbReference type="InterPro" id="IPR018060">
    <property type="entry name" value="HTH_AraC"/>
</dbReference>
<dbReference type="SUPFAM" id="SSF51215">
    <property type="entry name" value="Regulatory protein AraC"/>
    <property type="match status" value="1"/>
</dbReference>
<dbReference type="InterPro" id="IPR009057">
    <property type="entry name" value="Homeodomain-like_sf"/>
</dbReference>
<dbReference type="PANTHER" id="PTHR46796">
    <property type="entry name" value="HTH-TYPE TRANSCRIPTIONAL ACTIVATOR RHAS-RELATED"/>
    <property type="match status" value="1"/>
</dbReference>
<keyword evidence="4" id="KW-0804">Transcription</keyword>
<dbReference type="Gene3D" id="2.60.120.10">
    <property type="entry name" value="Jelly Rolls"/>
    <property type="match status" value="1"/>
</dbReference>
<dbReference type="SUPFAM" id="SSF46689">
    <property type="entry name" value="Homeodomain-like"/>
    <property type="match status" value="2"/>
</dbReference>
<dbReference type="RefSeq" id="WP_253836075.1">
    <property type="nucleotide sequence ID" value="NZ_JAMTCS010000007.1"/>
</dbReference>
<reference evidence="7" key="1">
    <citation type="submission" date="2022-06" db="EMBL/GenBank/DDBJ databases">
        <title>Genomic Encyclopedia of Archaeal and Bacterial Type Strains, Phase II (KMG-II): from individual species to whole genera.</title>
        <authorList>
            <person name="Goeker M."/>
        </authorList>
    </citation>
    <scope>NUCLEOTIDE SEQUENCE</scope>
    <source>
        <strain evidence="7">DSM 26652</strain>
    </source>
</reference>
<evidence type="ECO:0000259" key="6">
    <source>
        <dbReference type="PROSITE" id="PS01124"/>
    </source>
</evidence>
<gene>
    <name evidence="7" type="ORF">APR03_002455</name>
</gene>
<dbReference type="Pfam" id="PF02311">
    <property type="entry name" value="AraC_binding"/>
    <property type="match status" value="1"/>
</dbReference>
<dbReference type="GO" id="GO:0043565">
    <property type="term" value="F:sequence-specific DNA binding"/>
    <property type="evidence" value="ECO:0007669"/>
    <property type="project" value="InterPro"/>
</dbReference>
<feature type="region of interest" description="Disordered" evidence="5">
    <location>
        <begin position="83"/>
        <end position="103"/>
    </location>
</feature>
<dbReference type="InterPro" id="IPR037923">
    <property type="entry name" value="HTH-like"/>
</dbReference>
<sequence>MTTQTPAPTGFRTRLRTVRPDGTPVYRHAAGPGRPPVCVTRSDHEADLPHQPPGHPHAHDFLVLVYVERGGGSVGMGGTPTPLRAGDVHAVPPGRTIDVGPESLDRGRSWSVSFTPDAVPTLASVSPLAWAHHPLLALFAVEPVPGGPSATVPEAGRPLWSAWLGELADEVAEPDRVGAREAASAVLTRLLVGAARLAPSAPVPLDPLVTRVFEEIEATFHEPVSAADVARALGYTAGHLTTVVRERTGRTLLDWITERRMTEVRRLLRDTDLPLGVVAARTGLRDATYLVRRFKDRYGITPDRWRRSERT</sequence>
<keyword evidence="2 7" id="KW-0238">DNA-binding</keyword>
<proteinExistence type="predicted"/>